<accession>A0A8J5XH92</accession>
<comment type="similarity">
    <text evidence="1">Belongs to the PPP4R2 family.</text>
</comment>
<organism evidence="3 4">
    <name type="scientific">Diacronema lutheri</name>
    <name type="common">Unicellular marine alga</name>
    <name type="synonym">Monochrysis lutheri</name>
    <dbReference type="NCBI Taxonomy" id="2081491"/>
    <lineage>
        <taxon>Eukaryota</taxon>
        <taxon>Haptista</taxon>
        <taxon>Haptophyta</taxon>
        <taxon>Pavlovophyceae</taxon>
        <taxon>Pavlovales</taxon>
        <taxon>Pavlovaceae</taxon>
        <taxon>Diacronema</taxon>
    </lineage>
</organism>
<feature type="region of interest" description="Disordered" evidence="2">
    <location>
        <begin position="115"/>
        <end position="168"/>
    </location>
</feature>
<keyword evidence="4" id="KW-1185">Reference proteome</keyword>
<evidence type="ECO:0000313" key="3">
    <source>
        <dbReference type="EMBL" id="KAG8463947.1"/>
    </source>
</evidence>
<name>A0A8J5XH92_DIALT</name>
<comment type="caution">
    <text evidence="3">The sequence shown here is derived from an EMBL/GenBank/DDBJ whole genome shotgun (WGS) entry which is preliminary data.</text>
</comment>
<dbReference type="PANTHER" id="PTHR16487:SF0">
    <property type="entry name" value="PROTEIN PHOSPHATASE 4 REGULATORY SUBUNIT 2-RELATED"/>
    <property type="match status" value="1"/>
</dbReference>
<protein>
    <recommendedName>
        <fullName evidence="5">Serine/threonine-protein phosphatase 4 regulatory subunit 2</fullName>
    </recommendedName>
</protein>
<dbReference type="GO" id="GO:0019888">
    <property type="term" value="F:protein phosphatase regulator activity"/>
    <property type="evidence" value="ECO:0007669"/>
    <property type="project" value="InterPro"/>
</dbReference>
<dbReference type="PANTHER" id="PTHR16487">
    <property type="entry name" value="PPP4R2-RELATED PROTEIN"/>
    <property type="match status" value="1"/>
</dbReference>
<feature type="compositionally biased region" description="Low complexity" evidence="2">
    <location>
        <begin position="122"/>
        <end position="145"/>
    </location>
</feature>
<reference evidence="3" key="1">
    <citation type="submission" date="2021-05" db="EMBL/GenBank/DDBJ databases">
        <title>The genome of the haptophyte Pavlova lutheri (Diacronema luteri, Pavlovales) - a model for lipid biosynthesis in eukaryotic algae.</title>
        <authorList>
            <person name="Hulatt C.J."/>
            <person name="Posewitz M.C."/>
        </authorList>
    </citation>
    <scope>NUCLEOTIDE SEQUENCE</scope>
    <source>
        <strain evidence="3">NIVA-4/92</strain>
    </source>
</reference>
<dbReference type="Pfam" id="PF09184">
    <property type="entry name" value="PPP4R2"/>
    <property type="match status" value="1"/>
</dbReference>
<dbReference type="GO" id="GO:0005737">
    <property type="term" value="C:cytoplasm"/>
    <property type="evidence" value="ECO:0007669"/>
    <property type="project" value="TreeGrafter"/>
</dbReference>
<evidence type="ECO:0008006" key="5">
    <source>
        <dbReference type="Google" id="ProtNLM"/>
    </source>
</evidence>
<dbReference type="GO" id="GO:0030289">
    <property type="term" value="C:protein phosphatase 4 complex"/>
    <property type="evidence" value="ECO:0007669"/>
    <property type="project" value="InterPro"/>
</dbReference>
<dbReference type="EMBL" id="JAGTXO010000014">
    <property type="protein sequence ID" value="KAG8463947.1"/>
    <property type="molecule type" value="Genomic_DNA"/>
</dbReference>
<evidence type="ECO:0000313" key="4">
    <source>
        <dbReference type="Proteomes" id="UP000751190"/>
    </source>
</evidence>
<dbReference type="AlphaFoldDB" id="A0A8J5XH92"/>
<dbReference type="GO" id="GO:0005634">
    <property type="term" value="C:nucleus"/>
    <property type="evidence" value="ECO:0007669"/>
    <property type="project" value="TreeGrafter"/>
</dbReference>
<dbReference type="Proteomes" id="UP000751190">
    <property type="component" value="Unassembled WGS sequence"/>
</dbReference>
<dbReference type="OrthoDB" id="341898at2759"/>
<dbReference type="InterPro" id="IPR015267">
    <property type="entry name" value="PPP4R2"/>
</dbReference>
<evidence type="ECO:0000256" key="2">
    <source>
        <dbReference type="SAM" id="MobiDB-lite"/>
    </source>
</evidence>
<evidence type="ECO:0000256" key="1">
    <source>
        <dbReference type="ARBA" id="ARBA00009207"/>
    </source>
</evidence>
<gene>
    <name evidence="3" type="ORF">KFE25_000115</name>
</gene>
<sequence length="168" mass="18289">MPALSAEQQAALQETATTGQPALQWPALKHVVVLRLREVVGEYYERCTDCDNPARQTEFGEWRDRLLALLASFQRPPFTLQRLCELLLNPQRVYTSTRKLMSALEKLLMVTKTIPATPQPSAPRGAAAEAPSAGSGAAGDESGASTSMLSHRNEAEGETTPMEVDHGQ</sequence>
<proteinExistence type="inferred from homology"/>
<dbReference type="OMA" id="PNCENDD"/>